<accession>A0ABU2D4P2</accession>
<evidence type="ECO:0000256" key="1">
    <source>
        <dbReference type="SAM" id="MobiDB-lite"/>
    </source>
</evidence>
<keyword evidence="3" id="KW-1185">Reference proteome</keyword>
<feature type="compositionally biased region" description="Polar residues" evidence="1">
    <location>
        <begin position="216"/>
        <end position="235"/>
    </location>
</feature>
<sequence length="261" mass="28874">MRNITKYGIFLVGIISLLTLNVSALSTPSNDSIKLENNGEEPISIDMNIDFIPYTHEELRDYSDTIVIGTVKEILPPKWNTIDGKQPDKEITDLSHENIIYTDIVVSVDEYLKNPSSSKEVIVRITGGAIGRVGMSTDADPSFKIGEKVLIYLSKDDNPYTKDFGPEHFIVTDFHRGKYTLTDDGKVITPDETTTLDELLSTINQTANKTNDTKMSDNTGTAGQQEGNSNSTPESKSAPFISSFWALAAVFGTFMYVKKTK</sequence>
<evidence type="ECO:0008006" key="4">
    <source>
        <dbReference type="Google" id="ProtNLM"/>
    </source>
</evidence>
<dbReference type="RefSeq" id="WP_310576948.1">
    <property type="nucleotide sequence ID" value="NZ_JAVKPK010000075.1"/>
</dbReference>
<comment type="caution">
    <text evidence="2">The sequence shown here is derived from an EMBL/GenBank/DDBJ whole genome shotgun (WGS) entry which is preliminary data.</text>
</comment>
<reference evidence="3" key="1">
    <citation type="submission" date="2023-07" db="EMBL/GenBank/DDBJ databases">
        <title>Whole-genome sequencing of a new Methanosarcina sp. Z-7115.</title>
        <authorList>
            <person name="Zhilina T.N."/>
            <person name="Merkel A.Y."/>
        </authorList>
    </citation>
    <scope>NUCLEOTIDE SEQUENCE [LARGE SCALE GENOMIC DNA]</scope>
    <source>
        <strain evidence="3">Z-7115</strain>
    </source>
</reference>
<proteinExistence type="predicted"/>
<organism evidence="2 3">
    <name type="scientific">Methanosarcina baikalica</name>
    <dbReference type="NCBI Taxonomy" id="3073890"/>
    <lineage>
        <taxon>Archaea</taxon>
        <taxon>Methanobacteriati</taxon>
        <taxon>Methanobacteriota</taxon>
        <taxon>Stenosarchaea group</taxon>
        <taxon>Methanomicrobia</taxon>
        <taxon>Methanosarcinales</taxon>
        <taxon>Methanosarcinaceae</taxon>
        <taxon>Methanosarcina</taxon>
    </lineage>
</organism>
<feature type="region of interest" description="Disordered" evidence="1">
    <location>
        <begin position="206"/>
        <end position="235"/>
    </location>
</feature>
<dbReference type="Proteomes" id="UP001246244">
    <property type="component" value="Unassembled WGS sequence"/>
</dbReference>
<protein>
    <recommendedName>
        <fullName evidence="4">S-layer family duplication domain-containing protein</fullName>
    </recommendedName>
</protein>
<gene>
    <name evidence="2" type="ORF">RG963_14245</name>
</gene>
<name>A0ABU2D4P2_9EURY</name>
<dbReference type="EMBL" id="JAVKPK010000075">
    <property type="protein sequence ID" value="MDR7666918.1"/>
    <property type="molecule type" value="Genomic_DNA"/>
</dbReference>
<evidence type="ECO:0000313" key="3">
    <source>
        <dbReference type="Proteomes" id="UP001246244"/>
    </source>
</evidence>
<evidence type="ECO:0000313" key="2">
    <source>
        <dbReference type="EMBL" id="MDR7666918.1"/>
    </source>
</evidence>